<evidence type="ECO:0000259" key="2">
    <source>
        <dbReference type="Pfam" id="PF07670"/>
    </source>
</evidence>
<dbReference type="Pfam" id="PF07670">
    <property type="entry name" value="Gate"/>
    <property type="match status" value="2"/>
</dbReference>
<dbReference type="Proteomes" id="UP000266183">
    <property type="component" value="Chromosome"/>
</dbReference>
<dbReference type="KEGG" id="chk:D4L85_20485"/>
<feature type="transmembrane region" description="Helical" evidence="1">
    <location>
        <begin position="172"/>
        <end position="193"/>
    </location>
</feature>
<feature type="transmembrane region" description="Helical" evidence="1">
    <location>
        <begin position="205"/>
        <end position="224"/>
    </location>
</feature>
<proteinExistence type="predicted"/>
<name>A0A385ST11_9BACT</name>
<feature type="transmembrane region" description="Helical" evidence="1">
    <location>
        <begin position="5"/>
        <end position="24"/>
    </location>
</feature>
<feature type="domain" description="Nucleoside transporter/FeoB GTPase Gate" evidence="2">
    <location>
        <begin position="51"/>
        <end position="156"/>
    </location>
</feature>
<dbReference type="PANTHER" id="PTHR35793">
    <property type="entry name" value="INNER MEMBRANE PROTEIN YJIG"/>
    <property type="match status" value="1"/>
</dbReference>
<keyword evidence="1" id="KW-0472">Membrane</keyword>
<accession>A0A385ST11</accession>
<sequence length="410" mass="44565">MILNYIWVSFFLLAFVVAVFKLIVFQDVEVFPALLQSTFAMAKTGFEISISLTGVMSLWLGLMKIGERGGIVPILSRVVGPFFSRLFPEIPKDHPATGSIIMNFSANMLGLDNAATPLGLKAMKELQEINPSPDTASNAQIMFLVLNTSGLTVIPLAIIADRTTLGSLNPTSIFIPTLIATFCSTLVGLIYLCARQKIKLLDKVLLGYIVGLCSVVVLSVWYFTTLSQDELQRQSTLITSVIIITVIISFLALGIRRKIPLFETFVEGAKEGFETSVKIIPFLIAMLVAIGIFRTSGALEYIIKGIAWTVGSVGLNTDFVQALPVAFLKPMSGQSARGMMIEISKTFGPDSFVANLSSIFRGCAETTFYILAVYFGSVNVRKTRYALTAGLIADLGGIVAAIFVGYLFFH</sequence>
<evidence type="ECO:0000313" key="4">
    <source>
        <dbReference type="Proteomes" id="UP000266183"/>
    </source>
</evidence>
<dbReference type="EMBL" id="CP032382">
    <property type="protein sequence ID" value="AYB32810.1"/>
    <property type="molecule type" value="Genomic_DNA"/>
</dbReference>
<feature type="transmembrane region" description="Helical" evidence="1">
    <location>
        <begin position="385"/>
        <end position="409"/>
    </location>
</feature>
<keyword evidence="4" id="KW-1185">Reference proteome</keyword>
<dbReference type="InterPro" id="IPR011415">
    <property type="entry name" value="SpmA_SpmB"/>
</dbReference>
<dbReference type="PIRSF" id="PIRSF036542">
    <property type="entry name" value="SpmA_SpmB"/>
    <property type="match status" value="1"/>
</dbReference>
<reference evidence="4" key="1">
    <citation type="submission" date="2018-09" db="EMBL/GenBank/DDBJ databases">
        <title>Chryseolinea sp. KIS68-18 isolated from soil.</title>
        <authorList>
            <person name="Weon H.-Y."/>
            <person name="Kwon S.-W."/>
            <person name="Lee S.A."/>
        </authorList>
    </citation>
    <scope>NUCLEOTIDE SEQUENCE [LARGE SCALE GENOMIC DNA]</scope>
    <source>
        <strain evidence="4">KIS68-18</strain>
    </source>
</reference>
<dbReference type="InterPro" id="IPR011642">
    <property type="entry name" value="Gate_dom"/>
</dbReference>
<feature type="domain" description="Nucleoside transporter/FeoB GTPase Gate" evidence="2">
    <location>
        <begin position="277"/>
        <end position="379"/>
    </location>
</feature>
<protein>
    <recommendedName>
        <fullName evidence="2">Nucleoside transporter/FeoB GTPase Gate domain-containing protein</fullName>
    </recommendedName>
</protein>
<evidence type="ECO:0000256" key="1">
    <source>
        <dbReference type="SAM" id="Phobius"/>
    </source>
</evidence>
<dbReference type="OrthoDB" id="9805623at2"/>
<feature type="transmembrane region" description="Helical" evidence="1">
    <location>
        <begin position="44"/>
        <end position="62"/>
    </location>
</feature>
<feature type="transmembrane region" description="Helical" evidence="1">
    <location>
        <begin position="276"/>
        <end position="293"/>
    </location>
</feature>
<dbReference type="PANTHER" id="PTHR35793:SF2">
    <property type="entry name" value="INNER MEMBRANE PROTEIN YJIG"/>
    <property type="match status" value="1"/>
</dbReference>
<dbReference type="RefSeq" id="WP_119756058.1">
    <property type="nucleotide sequence ID" value="NZ_CP032382.1"/>
</dbReference>
<evidence type="ECO:0000313" key="3">
    <source>
        <dbReference type="EMBL" id="AYB32810.1"/>
    </source>
</evidence>
<dbReference type="AlphaFoldDB" id="A0A385ST11"/>
<keyword evidence="1" id="KW-0812">Transmembrane</keyword>
<dbReference type="InterPro" id="IPR052549">
    <property type="entry name" value="SpmB"/>
</dbReference>
<feature type="transmembrane region" description="Helical" evidence="1">
    <location>
        <begin position="236"/>
        <end position="255"/>
    </location>
</feature>
<dbReference type="GO" id="GO:0005886">
    <property type="term" value="C:plasma membrane"/>
    <property type="evidence" value="ECO:0007669"/>
    <property type="project" value="TreeGrafter"/>
</dbReference>
<gene>
    <name evidence="3" type="ORF">D4L85_20485</name>
</gene>
<organism evidence="3 4">
    <name type="scientific">Chryseolinea soli</name>
    <dbReference type="NCBI Taxonomy" id="2321403"/>
    <lineage>
        <taxon>Bacteria</taxon>
        <taxon>Pseudomonadati</taxon>
        <taxon>Bacteroidota</taxon>
        <taxon>Cytophagia</taxon>
        <taxon>Cytophagales</taxon>
        <taxon>Fulvivirgaceae</taxon>
        <taxon>Chryseolinea</taxon>
    </lineage>
</organism>
<keyword evidence="1" id="KW-1133">Transmembrane helix</keyword>
<feature type="transmembrane region" description="Helical" evidence="1">
    <location>
        <begin position="141"/>
        <end position="160"/>
    </location>
</feature>